<dbReference type="RefSeq" id="XP_012940671.1">
    <property type="nucleotide sequence ID" value="XM_013085217.2"/>
</dbReference>
<dbReference type="InterPro" id="IPR016130">
    <property type="entry name" value="Tyr_Pase_AS"/>
</dbReference>
<feature type="domain" description="Tyrosine-protein phosphatase" evidence="10">
    <location>
        <begin position="736"/>
        <end position="973"/>
    </location>
</feature>
<keyword evidence="5 8" id="KW-0472">Membrane</keyword>
<evidence type="ECO:0000259" key="11">
    <source>
        <dbReference type="PROSITE" id="PS50056"/>
    </source>
</evidence>
<dbReference type="InterPro" id="IPR000242">
    <property type="entry name" value="PTP_cat"/>
</dbReference>
<dbReference type="PANTHER" id="PTHR19134:SF449">
    <property type="entry name" value="TYROSINE-PROTEIN PHOSPHATASE 1"/>
    <property type="match status" value="1"/>
</dbReference>
<dbReference type="CDD" id="cd00063">
    <property type="entry name" value="FN3"/>
    <property type="match status" value="1"/>
</dbReference>
<keyword evidence="12" id="KW-1185">Reference proteome</keyword>
<dbReference type="PRINTS" id="PR00700">
    <property type="entry name" value="PRTYPHPHTASE"/>
</dbReference>
<evidence type="ECO:0000313" key="12">
    <source>
        <dbReference type="Proteomes" id="UP000694888"/>
    </source>
</evidence>
<feature type="transmembrane region" description="Helical" evidence="8">
    <location>
        <begin position="640"/>
        <end position="663"/>
    </location>
</feature>
<keyword evidence="8" id="KW-1133">Transmembrane helix</keyword>
<keyword evidence="4" id="KW-0904">Protein phosphatase</keyword>
<comment type="catalytic activity">
    <reaction evidence="6">
        <text>O-phospho-L-tyrosyl-[protein] + H2O = L-tyrosyl-[protein] + phosphate</text>
        <dbReference type="Rhea" id="RHEA:10684"/>
        <dbReference type="Rhea" id="RHEA-COMP:10136"/>
        <dbReference type="Rhea" id="RHEA-COMP:20101"/>
        <dbReference type="ChEBI" id="CHEBI:15377"/>
        <dbReference type="ChEBI" id="CHEBI:43474"/>
        <dbReference type="ChEBI" id="CHEBI:46858"/>
        <dbReference type="ChEBI" id="CHEBI:61978"/>
        <dbReference type="EC" id="3.1.3.48"/>
    </reaction>
</comment>
<feature type="signal peptide" evidence="9">
    <location>
        <begin position="1"/>
        <end position="23"/>
    </location>
</feature>
<evidence type="ECO:0000256" key="9">
    <source>
        <dbReference type="SAM" id="SignalP"/>
    </source>
</evidence>
<feature type="domain" description="Tyrosine specific protein phosphatases" evidence="11">
    <location>
        <begin position="889"/>
        <end position="964"/>
    </location>
</feature>
<dbReference type="PROSITE" id="PS00383">
    <property type="entry name" value="TYR_PHOSPHATASE_1"/>
    <property type="match status" value="1"/>
</dbReference>
<feature type="compositionally biased region" description="Basic and acidic residues" evidence="7">
    <location>
        <begin position="993"/>
        <end position="1005"/>
    </location>
</feature>
<dbReference type="InterPro" id="IPR003961">
    <property type="entry name" value="FN3_dom"/>
</dbReference>
<keyword evidence="8" id="KW-0812">Transmembrane</keyword>
<feature type="compositionally biased region" description="Polar residues" evidence="7">
    <location>
        <begin position="45"/>
        <end position="55"/>
    </location>
</feature>
<dbReference type="GeneID" id="101845017"/>
<protein>
    <submittedName>
        <fullName evidence="13">Receptor-type tyrosine-protein phosphatase eta</fullName>
    </submittedName>
</protein>
<comment type="subcellular location">
    <subcellularLocation>
        <location evidence="1">Membrane</location>
        <topology evidence="1">Single-pass membrane protein</topology>
    </subcellularLocation>
</comment>
<dbReference type="InterPro" id="IPR050348">
    <property type="entry name" value="Protein-Tyr_Phosphatase"/>
</dbReference>
<dbReference type="SMART" id="SM00194">
    <property type="entry name" value="PTPc"/>
    <property type="match status" value="1"/>
</dbReference>
<feature type="region of interest" description="Disordered" evidence="7">
    <location>
        <begin position="29"/>
        <end position="61"/>
    </location>
</feature>
<evidence type="ECO:0000256" key="8">
    <source>
        <dbReference type="SAM" id="Phobius"/>
    </source>
</evidence>
<feature type="chain" id="PRO_5046181782" evidence="9">
    <location>
        <begin position="24"/>
        <end position="1032"/>
    </location>
</feature>
<dbReference type="Proteomes" id="UP000694888">
    <property type="component" value="Unplaced"/>
</dbReference>
<dbReference type="InterPro" id="IPR003595">
    <property type="entry name" value="Tyr_Pase_cat"/>
</dbReference>
<dbReference type="InterPro" id="IPR029021">
    <property type="entry name" value="Prot-tyrosine_phosphatase-like"/>
</dbReference>
<dbReference type="SMART" id="SM00404">
    <property type="entry name" value="PTPc_motif"/>
    <property type="match status" value="1"/>
</dbReference>
<accession>A0ABM1A4H0</accession>
<dbReference type="SUPFAM" id="SSF49265">
    <property type="entry name" value="Fibronectin type III"/>
    <property type="match status" value="1"/>
</dbReference>
<dbReference type="Gene3D" id="2.60.40.10">
    <property type="entry name" value="Immunoglobulins"/>
    <property type="match status" value="1"/>
</dbReference>
<evidence type="ECO:0000256" key="1">
    <source>
        <dbReference type="ARBA" id="ARBA00004167"/>
    </source>
</evidence>
<feature type="region of interest" description="Disordered" evidence="7">
    <location>
        <begin position="982"/>
        <end position="1006"/>
    </location>
</feature>
<dbReference type="InterPro" id="IPR036116">
    <property type="entry name" value="FN3_sf"/>
</dbReference>
<reference evidence="13" key="1">
    <citation type="submission" date="2025-08" db="UniProtKB">
        <authorList>
            <consortium name="RefSeq"/>
        </authorList>
    </citation>
    <scope>IDENTIFICATION</scope>
</reference>
<gene>
    <name evidence="13" type="primary">LOC101845017</name>
</gene>
<evidence type="ECO:0000256" key="7">
    <source>
        <dbReference type="SAM" id="MobiDB-lite"/>
    </source>
</evidence>
<evidence type="ECO:0000259" key="10">
    <source>
        <dbReference type="PROSITE" id="PS50055"/>
    </source>
</evidence>
<dbReference type="SUPFAM" id="SSF52799">
    <property type="entry name" value="(Phosphotyrosine protein) phosphatases II"/>
    <property type="match status" value="1"/>
</dbReference>
<dbReference type="Pfam" id="PF00102">
    <property type="entry name" value="Y_phosphatase"/>
    <property type="match status" value="1"/>
</dbReference>
<evidence type="ECO:0000256" key="2">
    <source>
        <dbReference type="ARBA" id="ARBA00022729"/>
    </source>
</evidence>
<evidence type="ECO:0000256" key="3">
    <source>
        <dbReference type="ARBA" id="ARBA00022801"/>
    </source>
</evidence>
<dbReference type="PROSITE" id="PS50055">
    <property type="entry name" value="TYR_PHOSPHATASE_PTP"/>
    <property type="match status" value="1"/>
</dbReference>
<dbReference type="PROSITE" id="PS50056">
    <property type="entry name" value="TYR_PHOSPHATASE_2"/>
    <property type="match status" value="1"/>
</dbReference>
<evidence type="ECO:0000256" key="6">
    <source>
        <dbReference type="ARBA" id="ARBA00051722"/>
    </source>
</evidence>
<dbReference type="CDD" id="cd00047">
    <property type="entry name" value="PTPc"/>
    <property type="match status" value="1"/>
</dbReference>
<dbReference type="InterPro" id="IPR013783">
    <property type="entry name" value="Ig-like_fold"/>
</dbReference>
<organism evidence="12 13">
    <name type="scientific">Aplysia californica</name>
    <name type="common">California sea hare</name>
    <dbReference type="NCBI Taxonomy" id="6500"/>
    <lineage>
        <taxon>Eukaryota</taxon>
        <taxon>Metazoa</taxon>
        <taxon>Spiralia</taxon>
        <taxon>Lophotrochozoa</taxon>
        <taxon>Mollusca</taxon>
        <taxon>Gastropoda</taxon>
        <taxon>Heterobranchia</taxon>
        <taxon>Euthyneura</taxon>
        <taxon>Tectipleura</taxon>
        <taxon>Aplysiida</taxon>
        <taxon>Aplysioidea</taxon>
        <taxon>Aplysiidae</taxon>
        <taxon>Aplysia</taxon>
    </lineage>
</organism>
<name>A0ABM1A4H0_APLCA</name>
<evidence type="ECO:0000256" key="5">
    <source>
        <dbReference type="ARBA" id="ARBA00023136"/>
    </source>
</evidence>
<keyword evidence="2 9" id="KW-0732">Signal</keyword>
<dbReference type="InterPro" id="IPR000387">
    <property type="entry name" value="Tyr_Pase_dom"/>
</dbReference>
<evidence type="ECO:0000256" key="4">
    <source>
        <dbReference type="ARBA" id="ARBA00022912"/>
    </source>
</evidence>
<keyword evidence="3" id="KW-0378">Hydrolase</keyword>
<keyword evidence="13" id="KW-0675">Receptor</keyword>
<dbReference type="PANTHER" id="PTHR19134">
    <property type="entry name" value="RECEPTOR-TYPE TYROSINE-PROTEIN PHOSPHATASE"/>
    <property type="match status" value="1"/>
</dbReference>
<sequence length="1032" mass="115389">MATRIILFLVLLLLISAVLPALGTNETLTSASPLNDVQGEDRSGKNTSTRPTSSDPGCDAVSKRSITQMDVKLSGRQIFTVSWAENECPSNWTDTCTIVGTESNDNSTCRNKEAGQPLKPATKYTITIKRVINDIPKKTNLIDREKCTGMNPIENATIRLTQQERLRFTWENDCKWCTFKCFLYFGEKSTETKGTQMNCEFDEFPYGAVYNLTIQGNGTGECRNASTSKQISNVTASTKPEPVTNVSAEAHGDGLKVTWSLNGKYPGPVSFSVTVKDVLTGNSQQIFCPKAKVNDNSQWKNHTGMHCIVEKLKAFWLYSAQVKAKTSEGFSISKLSKRCLTEEGVPSPVNFTATLSDKNSKVVVRFSELAPIERRQPVRFYFVNKTLDTRKGDLDYCEKEVRPFKFSQEHSKLPTVDEDDLDSVYAYLKDTELRNHSKTFDVLPGCIYKFTVTTGRDQTSGGNKAFNTQSISVPIRKPRPWNVAKDGPLVKESNSKPTKNSLTFLASSDFFKKSSSGPIASTGFVVSRIRVKAGTTNIKTLKSYSVNRDKFRVDYSAASSGMVSSGTKVFVRVSIGSNTKKDECLNSKNSQNFKCNGPLRKGTTYHVNGFACTTAGCREAHLYTGQTADEDVQEEKLKNAIIGSSVAVVLVIIIAVLVVALFYRSMKRETAEITNRSPTQFQLKPFPNLSKPIVLAEIEKVVKEMSKDSGMAFMNEFGGRIASIPIRPFYKDCVTEKNRYEDIKPYADSIVLLSEQNGDPATTYINANFIPGYNDEREYIATQAPLPNTVADMWRLIWERDISIIVMLTAIREGKTNKCEQYWPEVRGTKSQYGDIHVRNISVSSINNYNITIFSLTHDKVDGVVKEVKHFHLLTWSDHSANVPPPCLVQFAADVRSHVTPHTNKPVLVHCSAGVGRTGTFLAIDYLNQFLQERRLDEEVDILAYVTSMRKHRIFMVQVEKQYALIHECAAFMMQRRRKQEEEEGVGVGEEGMGEKKEEKTKEDEAIIINDSDNQVLVQSEVTSSDTAETRQ</sequence>
<dbReference type="Gene3D" id="3.90.190.10">
    <property type="entry name" value="Protein tyrosine phosphatase superfamily"/>
    <property type="match status" value="1"/>
</dbReference>
<proteinExistence type="predicted"/>
<evidence type="ECO:0000313" key="13">
    <source>
        <dbReference type="RefSeq" id="XP_012940671.1"/>
    </source>
</evidence>